<accession>A0ABP1HFG2</accession>
<sequence>MIPLKLLIKHRAYICIIIFWRTKFRNIYLNACTLSSESSRYLQFMITCNYVSNRSFAVIIKTSCKYDKHSIIYHKSTDYSTRISCIIVNRQRTIAIFGLFDGRESTARRRRNLQLIRFFCQFNSLQSILVLQALKYQHGAYISVYSQCLKQVRPSLCRNTKMSEIQNGKQELYVIDISGLSKNQAGCINPQSNQQQIQMHWILRIFNSNRVGIEIRRRVEIY</sequence>
<evidence type="ECO:0000313" key="2">
    <source>
        <dbReference type="Proteomes" id="UP001642409"/>
    </source>
</evidence>
<name>A0ABP1HFG2_9EUKA</name>
<dbReference type="Proteomes" id="UP001642409">
    <property type="component" value="Unassembled WGS sequence"/>
</dbReference>
<comment type="caution">
    <text evidence="1">The sequence shown here is derived from an EMBL/GenBank/DDBJ whole genome shotgun (WGS) entry which is preliminary data.</text>
</comment>
<organism evidence="1 2">
    <name type="scientific">Hexamita inflata</name>
    <dbReference type="NCBI Taxonomy" id="28002"/>
    <lineage>
        <taxon>Eukaryota</taxon>
        <taxon>Metamonada</taxon>
        <taxon>Diplomonadida</taxon>
        <taxon>Hexamitidae</taxon>
        <taxon>Hexamitinae</taxon>
        <taxon>Hexamita</taxon>
    </lineage>
</organism>
<dbReference type="EMBL" id="CAXDID020000026">
    <property type="protein sequence ID" value="CAL5990947.1"/>
    <property type="molecule type" value="Genomic_DNA"/>
</dbReference>
<protein>
    <submittedName>
        <fullName evidence="1">Hypothetical_protein</fullName>
    </submittedName>
</protein>
<gene>
    <name evidence="1" type="ORF">HINF_LOCUS11779</name>
</gene>
<evidence type="ECO:0000313" key="1">
    <source>
        <dbReference type="EMBL" id="CAL5990947.1"/>
    </source>
</evidence>
<reference evidence="1 2" key="1">
    <citation type="submission" date="2024-07" db="EMBL/GenBank/DDBJ databases">
        <authorList>
            <person name="Akdeniz Z."/>
        </authorList>
    </citation>
    <scope>NUCLEOTIDE SEQUENCE [LARGE SCALE GENOMIC DNA]</scope>
</reference>
<proteinExistence type="predicted"/>
<keyword evidence="2" id="KW-1185">Reference proteome</keyword>